<protein>
    <recommendedName>
        <fullName evidence="2">Myb-like domain-containing protein</fullName>
    </recommendedName>
</protein>
<dbReference type="InterPro" id="IPR009057">
    <property type="entry name" value="Homeodomain-like_sf"/>
</dbReference>
<feature type="compositionally biased region" description="Low complexity" evidence="1">
    <location>
        <begin position="86"/>
        <end position="99"/>
    </location>
</feature>
<organism evidence="3 4">
    <name type="scientific">Piedraia hortae CBS 480.64</name>
    <dbReference type="NCBI Taxonomy" id="1314780"/>
    <lineage>
        <taxon>Eukaryota</taxon>
        <taxon>Fungi</taxon>
        <taxon>Dikarya</taxon>
        <taxon>Ascomycota</taxon>
        <taxon>Pezizomycotina</taxon>
        <taxon>Dothideomycetes</taxon>
        <taxon>Dothideomycetidae</taxon>
        <taxon>Capnodiales</taxon>
        <taxon>Piedraiaceae</taxon>
        <taxon>Piedraia</taxon>
    </lineage>
</organism>
<dbReference type="Proteomes" id="UP000799421">
    <property type="component" value="Unassembled WGS sequence"/>
</dbReference>
<dbReference type="EMBL" id="MU006057">
    <property type="protein sequence ID" value="KAF2857229.1"/>
    <property type="molecule type" value="Genomic_DNA"/>
</dbReference>
<feature type="domain" description="Myb-like" evidence="2">
    <location>
        <begin position="146"/>
        <end position="196"/>
    </location>
</feature>
<gene>
    <name evidence="3" type="ORF">K470DRAFT_223787</name>
</gene>
<sequence length="278" mass="30906">MLPSHDPAAPTYELGQPAITPQTEHHARPSSRVSSQYGTPYEDAELLQPQPRHNPRKRSQASDNPYDCPPYQTPIRLQPHVPSLPRPQGSYSSSPQPGSIAIHHHHHRLPNQPPPTKTRRIASDPIDENGPPSVVGQPGMPAPAPRPKGPKLKFTAEDDALLVELKETRNLSWKQIADFFPGRSSGTLQVRYCTKLKVKSNAWTDETVQKLRTAIMEYEQDKWRIISGKVGTGFSAVACKDKAEELEAEAMQDQQRGLMQQQEEGEGETRLATSSKPP</sequence>
<feature type="region of interest" description="Disordered" evidence="1">
    <location>
        <begin position="248"/>
        <end position="278"/>
    </location>
</feature>
<evidence type="ECO:0000313" key="3">
    <source>
        <dbReference type="EMBL" id="KAF2857229.1"/>
    </source>
</evidence>
<keyword evidence="4" id="KW-1185">Reference proteome</keyword>
<proteinExistence type="predicted"/>
<dbReference type="CDD" id="cd00167">
    <property type="entry name" value="SANT"/>
    <property type="match status" value="2"/>
</dbReference>
<dbReference type="Gene3D" id="1.10.10.60">
    <property type="entry name" value="Homeodomain-like"/>
    <property type="match status" value="2"/>
</dbReference>
<feature type="region of interest" description="Disordered" evidence="1">
    <location>
        <begin position="1"/>
        <end position="151"/>
    </location>
</feature>
<dbReference type="SUPFAM" id="SSF46689">
    <property type="entry name" value="Homeodomain-like"/>
    <property type="match status" value="2"/>
</dbReference>
<dbReference type="SMART" id="SM00717">
    <property type="entry name" value="SANT"/>
    <property type="match status" value="2"/>
</dbReference>
<dbReference type="AlphaFoldDB" id="A0A6A7BRB7"/>
<evidence type="ECO:0000259" key="2">
    <source>
        <dbReference type="PROSITE" id="PS50090"/>
    </source>
</evidence>
<dbReference type="Pfam" id="PF13921">
    <property type="entry name" value="Myb_DNA-bind_6"/>
    <property type="match status" value="1"/>
</dbReference>
<feature type="compositionally biased region" description="Low complexity" evidence="1">
    <location>
        <begin position="252"/>
        <end position="262"/>
    </location>
</feature>
<dbReference type="OrthoDB" id="2143914at2759"/>
<evidence type="ECO:0000256" key="1">
    <source>
        <dbReference type="SAM" id="MobiDB-lite"/>
    </source>
</evidence>
<accession>A0A6A7BRB7</accession>
<dbReference type="PROSITE" id="PS50090">
    <property type="entry name" value="MYB_LIKE"/>
    <property type="match status" value="1"/>
</dbReference>
<reference evidence="3" key="1">
    <citation type="journal article" date="2020" name="Stud. Mycol.">
        <title>101 Dothideomycetes genomes: a test case for predicting lifestyles and emergence of pathogens.</title>
        <authorList>
            <person name="Haridas S."/>
            <person name="Albert R."/>
            <person name="Binder M."/>
            <person name="Bloem J."/>
            <person name="Labutti K."/>
            <person name="Salamov A."/>
            <person name="Andreopoulos B."/>
            <person name="Baker S."/>
            <person name="Barry K."/>
            <person name="Bills G."/>
            <person name="Bluhm B."/>
            <person name="Cannon C."/>
            <person name="Castanera R."/>
            <person name="Culley D."/>
            <person name="Daum C."/>
            <person name="Ezra D."/>
            <person name="Gonzalez J."/>
            <person name="Henrissat B."/>
            <person name="Kuo A."/>
            <person name="Liang C."/>
            <person name="Lipzen A."/>
            <person name="Lutzoni F."/>
            <person name="Magnuson J."/>
            <person name="Mondo S."/>
            <person name="Nolan M."/>
            <person name="Ohm R."/>
            <person name="Pangilinan J."/>
            <person name="Park H.-J."/>
            <person name="Ramirez L."/>
            <person name="Alfaro M."/>
            <person name="Sun H."/>
            <person name="Tritt A."/>
            <person name="Yoshinaga Y."/>
            <person name="Zwiers L.-H."/>
            <person name="Turgeon B."/>
            <person name="Goodwin S."/>
            <person name="Spatafora J."/>
            <person name="Crous P."/>
            <person name="Grigoriev I."/>
        </authorList>
    </citation>
    <scope>NUCLEOTIDE SEQUENCE</scope>
    <source>
        <strain evidence="3">CBS 480.64</strain>
    </source>
</reference>
<name>A0A6A7BRB7_9PEZI</name>
<evidence type="ECO:0000313" key="4">
    <source>
        <dbReference type="Proteomes" id="UP000799421"/>
    </source>
</evidence>
<dbReference type="InterPro" id="IPR001005">
    <property type="entry name" value="SANT/Myb"/>
</dbReference>